<reference evidence="6" key="1">
    <citation type="submission" date="2025-08" db="UniProtKB">
        <authorList>
            <consortium name="RefSeq"/>
        </authorList>
    </citation>
    <scope>IDENTIFICATION</scope>
    <source>
        <tissue evidence="6">Whole organism</tissue>
    </source>
</reference>
<feature type="repeat" description="ANK" evidence="3">
    <location>
        <begin position="827"/>
        <end position="859"/>
    </location>
</feature>
<feature type="compositionally biased region" description="Low complexity" evidence="4">
    <location>
        <begin position="185"/>
        <end position="204"/>
    </location>
</feature>
<feature type="region of interest" description="Disordered" evidence="4">
    <location>
        <begin position="36"/>
        <end position="70"/>
    </location>
</feature>
<feature type="compositionally biased region" description="Polar residues" evidence="4">
    <location>
        <begin position="653"/>
        <end position="663"/>
    </location>
</feature>
<dbReference type="PANTHER" id="PTHR46680">
    <property type="entry name" value="NF-KAPPA-B INHIBITOR ALPHA"/>
    <property type="match status" value="1"/>
</dbReference>
<evidence type="ECO:0000256" key="1">
    <source>
        <dbReference type="ARBA" id="ARBA00022737"/>
    </source>
</evidence>
<dbReference type="GO" id="GO:0071356">
    <property type="term" value="P:cellular response to tumor necrosis factor"/>
    <property type="evidence" value="ECO:0007669"/>
    <property type="project" value="TreeGrafter"/>
</dbReference>
<evidence type="ECO:0000256" key="2">
    <source>
        <dbReference type="ARBA" id="ARBA00023043"/>
    </source>
</evidence>
<feature type="region of interest" description="Disordered" evidence="4">
    <location>
        <begin position="179"/>
        <end position="267"/>
    </location>
</feature>
<dbReference type="GO" id="GO:0051059">
    <property type="term" value="F:NF-kappaB binding"/>
    <property type="evidence" value="ECO:0007669"/>
    <property type="project" value="TreeGrafter"/>
</dbReference>
<feature type="compositionally biased region" description="Low complexity" evidence="4">
    <location>
        <begin position="414"/>
        <end position="433"/>
    </location>
</feature>
<gene>
    <name evidence="6" type="primary">LOC113208529</name>
</gene>
<keyword evidence="5" id="KW-1185">Reference proteome</keyword>
<protein>
    <submittedName>
        <fullName evidence="6">Uncharacterized protein LOC113208529 isoform X1</fullName>
    </submittedName>
</protein>
<dbReference type="Pfam" id="PF12796">
    <property type="entry name" value="Ank_2"/>
    <property type="match status" value="2"/>
</dbReference>
<name>A0A6J1SPU7_FRAOC</name>
<dbReference type="SUPFAM" id="SSF48403">
    <property type="entry name" value="Ankyrin repeat"/>
    <property type="match status" value="1"/>
</dbReference>
<dbReference type="GeneID" id="113208529"/>
<dbReference type="Gene3D" id="1.25.40.20">
    <property type="entry name" value="Ankyrin repeat-containing domain"/>
    <property type="match status" value="1"/>
</dbReference>
<dbReference type="KEGG" id="foc:113208529"/>
<dbReference type="OrthoDB" id="10254947at2759"/>
<feature type="region of interest" description="Disordered" evidence="4">
    <location>
        <begin position="621"/>
        <end position="674"/>
    </location>
</feature>
<sequence length="937" mass="99769">MPTFAVKAAKSVTESSSVEKGEELKVDFPYQRVSLKSPQAEPAGKTPNFGIAVTQRHPGSPPKNGSLGGSEVISKTTETVKQLTINGSGSNDTAQNTRTMVRLGGAWGLIKPDISSSNGKVPIVMQKSKKPEENGKEIFKPPFPFTEQLQKKMKLSTVPKVVPLINTVGNQSKLIPLTFPPANQTSTTTPTTGVNSSVSQSQSKLVKKDTSKSMSILEATLTSAPKDQSNGTNIPKSRTVTSSSSNLPLTSDDQSLNHENSLDKGTNPSAAISKLIKKPKCVISYEKGVTRLVAVERRTVTMVDVSVQVSIPQFDAENQGQLLTVPTNAVSSETGSIQPQTTSTLPLPQKPFVVVDANGKKVFAISKQILSTYGGAKKIVIEGKGIKRKADTSIESLVNDDVNRAALPISVNISQSGQPSLSSSDSSQSNLLSGKTLSDNPPDASLSFETLTTSSCQTLPSISSSHQNLCNSSNSIGAQYCDTAPNQSGLTARIGTSSRPTVLLSQTPSRSHVITSDSLVLPLDAPFQFEGSSSQETICVPSSKIQTFSKNSDSIVLPLHSPIGTQSLHSDDASMGVFPNYFIVMPSSNNSNIDPGKALKDALNEPPTYSPLMDLIDEVKAGHQRKTVSSSSQPKSNNGGQVNSTVVPMITKNPVTSSSNNLNGKDHSNLGKAGGNFSKGKVISASSPSNGVLEMSAKGDIENLVRSALSDFKQCLSMNKDGQYPIHAAVESDDVAALKRQCIVLKARRASVDIKNQQDETPLQLALYFGHTPCIKVLLEHGASGNFFDQDGNSSLHLAILYAGDALRFLLMSGRFSQSFLNCLNDEGFSALHLAAQSDKVEAIKLLIKFGADVDLPDGKSGRTALFHAVERKHYKSQQILEACGANVKEPTFTGSTPFSITRTDAIAQLASGQNTFGEIIDSDTLLKPRRRIGKVK</sequence>
<keyword evidence="1" id="KW-0677">Repeat</keyword>
<evidence type="ECO:0000313" key="5">
    <source>
        <dbReference type="Proteomes" id="UP000504606"/>
    </source>
</evidence>
<dbReference type="InterPro" id="IPR051070">
    <property type="entry name" value="NF-kappa-B_inhibitor"/>
</dbReference>
<evidence type="ECO:0000256" key="3">
    <source>
        <dbReference type="PROSITE-ProRule" id="PRU00023"/>
    </source>
</evidence>
<feature type="region of interest" description="Disordered" evidence="4">
    <location>
        <begin position="414"/>
        <end position="444"/>
    </location>
</feature>
<dbReference type="InterPro" id="IPR002110">
    <property type="entry name" value="Ankyrin_rpt"/>
</dbReference>
<dbReference type="SMART" id="SM00248">
    <property type="entry name" value="ANK"/>
    <property type="match status" value="4"/>
</dbReference>
<feature type="compositionally biased region" description="Polar residues" evidence="4">
    <location>
        <begin position="220"/>
        <end position="267"/>
    </location>
</feature>
<feature type="region of interest" description="Disordered" evidence="4">
    <location>
        <begin position="1"/>
        <end position="21"/>
    </location>
</feature>
<proteinExistence type="predicted"/>
<dbReference type="InterPro" id="IPR036770">
    <property type="entry name" value="Ankyrin_rpt-contain_sf"/>
</dbReference>
<evidence type="ECO:0000256" key="4">
    <source>
        <dbReference type="SAM" id="MobiDB-lite"/>
    </source>
</evidence>
<keyword evidence="2 3" id="KW-0040">ANK repeat</keyword>
<organism evidence="5 6">
    <name type="scientific">Frankliniella occidentalis</name>
    <name type="common">Western flower thrips</name>
    <name type="synonym">Euthrips occidentalis</name>
    <dbReference type="NCBI Taxonomy" id="133901"/>
    <lineage>
        <taxon>Eukaryota</taxon>
        <taxon>Metazoa</taxon>
        <taxon>Ecdysozoa</taxon>
        <taxon>Arthropoda</taxon>
        <taxon>Hexapoda</taxon>
        <taxon>Insecta</taxon>
        <taxon>Pterygota</taxon>
        <taxon>Neoptera</taxon>
        <taxon>Paraneoptera</taxon>
        <taxon>Thysanoptera</taxon>
        <taxon>Terebrantia</taxon>
        <taxon>Thripoidea</taxon>
        <taxon>Thripidae</taxon>
        <taxon>Frankliniella</taxon>
    </lineage>
</organism>
<feature type="compositionally biased region" description="Polar residues" evidence="4">
    <location>
        <begin position="627"/>
        <end position="646"/>
    </location>
</feature>
<accession>A0A6J1SPU7</accession>
<dbReference type="AlphaFoldDB" id="A0A6J1SPU7"/>
<feature type="repeat" description="ANK" evidence="3">
    <location>
        <begin position="758"/>
        <end position="790"/>
    </location>
</feature>
<dbReference type="PANTHER" id="PTHR46680:SF3">
    <property type="entry name" value="NF-KAPPA-B INHIBITOR CACTUS"/>
    <property type="match status" value="1"/>
</dbReference>
<dbReference type="GO" id="GO:0005829">
    <property type="term" value="C:cytosol"/>
    <property type="evidence" value="ECO:0007669"/>
    <property type="project" value="TreeGrafter"/>
</dbReference>
<dbReference type="Proteomes" id="UP000504606">
    <property type="component" value="Unplaced"/>
</dbReference>
<dbReference type="PROSITE" id="PS50297">
    <property type="entry name" value="ANK_REP_REGION"/>
    <property type="match status" value="2"/>
</dbReference>
<evidence type="ECO:0000313" key="6">
    <source>
        <dbReference type="RefSeq" id="XP_026281345.1"/>
    </source>
</evidence>
<dbReference type="PROSITE" id="PS50088">
    <property type="entry name" value="ANK_REPEAT"/>
    <property type="match status" value="2"/>
</dbReference>
<dbReference type="RefSeq" id="XP_026281345.1">
    <property type="nucleotide sequence ID" value="XM_026425560.2"/>
</dbReference>